<dbReference type="OrthoDB" id="2735536at2759"/>
<keyword evidence="1" id="KW-0560">Oxidoreductase</keyword>
<proteinExistence type="predicted"/>
<comment type="caution">
    <text evidence="3">The sequence shown here is derived from an EMBL/GenBank/DDBJ whole genome shotgun (WGS) entry which is preliminary data.</text>
</comment>
<dbReference type="AlphaFoldDB" id="A0A8T3ASU3"/>
<evidence type="ECO:0000313" key="3">
    <source>
        <dbReference type="EMBL" id="KAI0498772.1"/>
    </source>
</evidence>
<dbReference type="InterPro" id="IPR050425">
    <property type="entry name" value="NAD(P)_dehydrat-like"/>
</dbReference>
<dbReference type="Proteomes" id="UP000829196">
    <property type="component" value="Unassembled WGS sequence"/>
</dbReference>
<evidence type="ECO:0000259" key="2">
    <source>
        <dbReference type="Pfam" id="PF01370"/>
    </source>
</evidence>
<organism evidence="3 4">
    <name type="scientific">Dendrobium nobile</name>
    <name type="common">Orchid</name>
    <dbReference type="NCBI Taxonomy" id="94219"/>
    <lineage>
        <taxon>Eukaryota</taxon>
        <taxon>Viridiplantae</taxon>
        <taxon>Streptophyta</taxon>
        <taxon>Embryophyta</taxon>
        <taxon>Tracheophyta</taxon>
        <taxon>Spermatophyta</taxon>
        <taxon>Magnoliopsida</taxon>
        <taxon>Liliopsida</taxon>
        <taxon>Asparagales</taxon>
        <taxon>Orchidaceae</taxon>
        <taxon>Epidendroideae</taxon>
        <taxon>Malaxideae</taxon>
        <taxon>Dendrobiinae</taxon>
        <taxon>Dendrobium</taxon>
    </lineage>
</organism>
<gene>
    <name evidence="3" type="ORF">KFK09_019665</name>
</gene>
<dbReference type="InterPro" id="IPR036291">
    <property type="entry name" value="NAD(P)-bd_dom_sf"/>
</dbReference>
<evidence type="ECO:0000313" key="4">
    <source>
        <dbReference type="Proteomes" id="UP000829196"/>
    </source>
</evidence>
<dbReference type="GO" id="GO:0016616">
    <property type="term" value="F:oxidoreductase activity, acting on the CH-OH group of donors, NAD or NADP as acceptor"/>
    <property type="evidence" value="ECO:0007669"/>
    <property type="project" value="TreeGrafter"/>
</dbReference>
<reference evidence="3" key="1">
    <citation type="journal article" date="2022" name="Front. Genet.">
        <title>Chromosome-Scale Assembly of the Dendrobium nobile Genome Provides Insights Into the Molecular Mechanism of the Biosynthesis of the Medicinal Active Ingredient of Dendrobium.</title>
        <authorList>
            <person name="Xu Q."/>
            <person name="Niu S.-C."/>
            <person name="Li K.-L."/>
            <person name="Zheng P.-J."/>
            <person name="Zhang X.-J."/>
            <person name="Jia Y."/>
            <person name="Liu Y."/>
            <person name="Niu Y.-X."/>
            <person name="Yu L.-H."/>
            <person name="Chen D.-F."/>
            <person name="Zhang G.-Q."/>
        </authorList>
    </citation>
    <scope>NUCLEOTIDE SEQUENCE</scope>
    <source>
        <tissue evidence="3">Leaf</tissue>
    </source>
</reference>
<dbReference type="PANTHER" id="PTHR10366:SF628">
    <property type="entry name" value="NAD(P)-BINDING ROSSMANN-FOLD SUPERFAMILY PROTEIN"/>
    <property type="match status" value="1"/>
</dbReference>
<dbReference type="Gene3D" id="3.40.50.720">
    <property type="entry name" value="NAD(P)-binding Rossmann-like Domain"/>
    <property type="match status" value="2"/>
</dbReference>
<dbReference type="Pfam" id="PF01370">
    <property type="entry name" value="Epimerase"/>
    <property type="match status" value="1"/>
</dbReference>
<protein>
    <recommendedName>
        <fullName evidence="2">NAD-dependent epimerase/dehydratase domain-containing protein</fullName>
    </recommendedName>
</protein>
<dbReference type="SUPFAM" id="SSF51735">
    <property type="entry name" value="NAD(P)-binding Rossmann-fold domains"/>
    <property type="match status" value="1"/>
</dbReference>
<dbReference type="PANTHER" id="PTHR10366">
    <property type="entry name" value="NAD DEPENDENT EPIMERASE/DEHYDRATASE"/>
    <property type="match status" value="1"/>
</dbReference>
<evidence type="ECO:0000256" key="1">
    <source>
        <dbReference type="ARBA" id="ARBA00023002"/>
    </source>
</evidence>
<feature type="domain" description="NAD-dependent epimerase/dehydratase" evidence="2">
    <location>
        <begin position="13"/>
        <end position="230"/>
    </location>
</feature>
<dbReference type="SMR" id="A0A8T3ASU3"/>
<dbReference type="EMBL" id="JAGYWB010000014">
    <property type="protein sequence ID" value="KAI0498772.1"/>
    <property type="molecule type" value="Genomic_DNA"/>
</dbReference>
<dbReference type="InterPro" id="IPR001509">
    <property type="entry name" value="Epimerase_deHydtase"/>
</dbReference>
<dbReference type="CDD" id="cd08958">
    <property type="entry name" value="FR_SDR_e"/>
    <property type="match status" value="1"/>
</dbReference>
<name>A0A8T3ASU3_DENNO</name>
<sequence>MDGCDVTPANFTVCVTGATGYIGSWLVRSLLWRGMIKGKASFLLSLPNDARRLKIFKADLSEEGSFDEAVKGCVGVFHVAASMEFSVEHDEANEEYVTEMMMEAAVKGTINVLQACLRSKSVKKVVFTSSISTISAKKRGRRREIIKQKAFQLAKENAIDLVSVIPPTVAGPFLTSSVPVSIKVLLSPLTGDPNLHPILVTVQSRLGSIPLVHIEDICNAQIFLMENNAAEGQYICSASSSTIPQLEKLFSESCPSFSPKRYEKELHSRAPFVISSKKLTNLGFQFKHSIKEIVEQSIASCTEVGYS</sequence>
<keyword evidence="4" id="KW-1185">Reference proteome</keyword>
<accession>A0A8T3ASU3</accession>